<evidence type="ECO:0000259" key="2">
    <source>
        <dbReference type="SMART" id="SM00295"/>
    </source>
</evidence>
<feature type="compositionally biased region" description="Polar residues" evidence="1">
    <location>
        <begin position="83"/>
        <end position="95"/>
    </location>
</feature>
<keyword evidence="4" id="KW-1185">Reference proteome</keyword>
<dbReference type="PROSITE" id="PS00660">
    <property type="entry name" value="FERM_1"/>
    <property type="match status" value="1"/>
</dbReference>
<name>A0A9Q0EFA1_9TELE</name>
<dbReference type="InterPro" id="IPR019749">
    <property type="entry name" value="Band_41_domain"/>
</dbReference>
<evidence type="ECO:0000313" key="3">
    <source>
        <dbReference type="EMBL" id="KAJ3606997.1"/>
    </source>
</evidence>
<dbReference type="EMBL" id="JANIIK010000042">
    <property type="protein sequence ID" value="KAJ3606997.1"/>
    <property type="molecule type" value="Genomic_DNA"/>
</dbReference>
<accession>A0A9Q0EFA1</accession>
<dbReference type="GO" id="GO:0001946">
    <property type="term" value="P:lymphangiogenesis"/>
    <property type="evidence" value="ECO:0007669"/>
    <property type="project" value="TreeGrafter"/>
</dbReference>
<dbReference type="GO" id="GO:0004725">
    <property type="term" value="F:protein tyrosine phosphatase activity"/>
    <property type="evidence" value="ECO:0007669"/>
    <property type="project" value="TreeGrafter"/>
</dbReference>
<evidence type="ECO:0000313" key="4">
    <source>
        <dbReference type="Proteomes" id="UP001148018"/>
    </source>
</evidence>
<organism evidence="3 4">
    <name type="scientific">Muraenolepis orangiensis</name>
    <name type="common">Patagonian moray cod</name>
    <dbReference type="NCBI Taxonomy" id="630683"/>
    <lineage>
        <taxon>Eukaryota</taxon>
        <taxon>Metazoa</taxon>
        <taxon>Chordata</taxon>
        <taxon>Craniata</taxon>
        <taxon>Vertebrata</taxon>
        <taxon>Euteleostomi</taxon>
        <taxon>Actinopterygii</taxon>
        <taxon>Neopterygii</taxon>
        <taxon>Teleostei</taxon>
        <taxon>Neoteleostei</taxon>
        <taxon>Acanthomorphata</taxon>
        <taxon>Zeiogadaria</taxon>
        <taxon>Gadariae</taxon>
        <taxon>Gadiformes</taxon>
        <taxon>Muraenolepidoidei</taxon>
        <taxon>Muraenolepididae</taxon>
        <taxon>Muraenolepis</taxon>
    </lineage>
</organism>
<dbReference type="GO" id="GO:0005737">
    <property type="term" value="C:cytoplasm"/>
    <property type="evidence" value="ECO:0007669"/>
    <property type="project" value="TreeGrafter"/>
</dbReference>
<evidence type="ECO:0000256" key="1">
    <source>
        <dbReference type="SAM" id="MobiDB-lite"/>
    </source>
</evidence>
<dbReference type="SUPFAM" id="SSF47031">
    <property type="entry name" value="Second domain of FERM"/>
    <property type="match status" value="1"/>
</dbReference>
<dbReference type="InterPro" id="IPR019748">
    <property type="entry name" value="FERM_central"/>
</dbReference>
<comment type="caution">
    <text evidence="3">The sequence shown here is derived from an EMBL/GenBank/DDBJ whole genome shotgun (WGS) entry which is preliminary data.</text>
</comment>
<dbReference type="Pfam" id="PF00373">
    <property type="entry name" value="FERM_M"/>
    <property type="match status" value="1"/>
</dbReference>
<feature type="domain" description="Band 4.1" evidence="2">
    <location>
        <begin position="17"/>
        <end position="274"/>
    </location>
</feature>
<dbReference type="Gene3D" id="1.20.80.10">
    <property type="match status" value="1"/>
</dbReference>
<gene>
    <name evidence="3" type="ORF">NHX12_026512</name>
</gene>
<feature type="compositionally biased region" description="Polar residues" evidence="1">
    <location>
        <begin position="105"/>
        <end position="126"/>
    </location>
</feature>
<dbReference type="SUPFAM" id="SSF50729">
    <property type="entry name" value="PH domain-like"/>
    <property type="match status" value="1"/>
</dbReference>
<dbReference type="AlphaFoldDB" id="A0A9Q0EFA1"/>
<dbReference type="PANTHER" id="PTHR45706">
    <property type="entry name" value="TYROSINE-PROTEIN PHOSPHATASE"/>
    <property type="match status" value="1"/>
</dbReference>
<reference evidence="3" key="1">
    <citation type="submission" date="2022-07" db="EMBL/GenBank/DDBJ databases">
        <title>Chromosome-level genome of Muraenolepis orangiensis.</title>
        <authorList>
            <person name="Kim J."/>
        </authorList>
    </citation>
    <scope>NUCLEOTIDE SEQUENCE</scope>
    <source>
        <strain evidence="3">KU_S4_2022</strain>
        <tissue evidence="3">Muscle</tissue>
    </source>
</reference>
<dbReference type="InterPro" id="IPR014352">
    <property type="entry name" value="FERM/acyl-CoA-bd_prot_sf"/>
</dbReference>
<dbReference type="OrthoDB" id="8564164at2759"/>
<dbReference type="InterPro" id="IPR035963">
    <property type="entry name" value="FERM_2"/>
</dbReference>
<feature type="region of interest" description="Disordered" evidence="1">
    <location>
        <begin position="48"/>
        <end position="140"/>
    </location>
</feature>
<proteinExistence type="predicted"/>
<dbReference type="SMART" id="SM00295">
    <property type="entry name" value="B41"/>
    <property type="match status" value="1"/>
</dbReference>
<dbReference type="CDD" id="cd14473">
    <property type="entry name" value="FERM_B-lobe"/>
    <property type="match status" value="1"/>
</dbReference>
<dbReference type="InterPro" id="IPR019747">
    <property type="entry name" value="FERM_CS"/>
</dbReference>
<dbReference type="Proteomes" id="UP001148018">
    <property type="component" value="Unassembled WGS sequence"/>
</dbReference>
<dbReference type="PANTHER" id="PTHR45706:SF6">
    <property type="entry name" value="TYROSINE-PROTEIN PHOSPHATASE NON-RECEPTOR TYPE 14"/>
    <property type="match status" value="1"/>
</dbReference>
<sequence length="396" mass="44981">MPFRLMLRRRRRYNVLSKNYFVTRIRLLDNSVIECTLSDEPTREDVTECRSDLHRVRPPQQPQGLHRVRPPQSQTYLHRVRPPQSQTSTESTYLTESDLHRVRPPQSQTYSTESDLPPQSQTSTESDLPPQSKAQAPAQRWVEVEKPLKKQLDKFGNEPLLFFGVMFYVPNVSHLQQEATSIHPSVLWLAVLMLTACRTLATADFGDFTLRSPDFLREYVLFPVNWPNGDEVLEEWTQKVAEEHKSHCLMQLADAELLYIREVEKLDGFGQESFAAKDNYTNDIFMGVSFIGVFVKHRNGRSIMLHRWKDIGTIGHNKTAITTQVLQTEQDLCRARPLACANQEAAHMDPPSVSESAAVLQLPDHALSPLICGEGGHEEATLGALLWAGDGSSQRP</sequence>
<protein>
    <recommendedName>
        <fullName evidence="2">Band 4.1 domain-containing protein</fullName>
    </recommendedName>
</protein>